<dbReference type="CDD" id="cd02796">
    <property type="entry name" value="tRNA_bind_bactPheRS"/>
    <property type="match status" value="1"/>
</dbReference>
<dbReference type="InterPro" id="IPR027855">
    <property type="entry name" value="DUF4479"/>
</dbReference>
<evidence type="ECO:0000256" key="1">
    <source>
        <dbReference type="ARBA" id="ARBA00022555"/>
    </source>
</evidence>
<evidence type="ECO:0000256" key="3">
    <source>
        <dbReference type="PROSITE-ProRule" id="PRU00209"/>
    </source>
</evidence>
<reference evidence="5 6" key="1">
    <citation type="submission" date="2018-06" db="EMBL/GenBank/DDBJ databases">
        <title>Genomic Encyclopedia of Archaeal and Bacterial Type Strains, Phase II (KMG-II): from individual species to whole genera.</title>
        <authorList>
            <person name="Goeker M."/>
        </authorList>
    </citation>
    <scope>NUCLEOTIDE SEQUENCE [LARGE SCALE GENOMIC DNA]</scope>
    <source>
        <strain evidence="5 6">KACC 16626</strain>
    </source>
</reference>
<dbReference type="Gene3D" id="2.40.50.140">
    <property type="entry name" value="Nucleic acid-binding proteins"/>
    <property type="match status" value="1"/>
</dbReference>
<dbReference type="RefSeq" id="WP_107935508.1">
    <property type="nucleotide sequence ID" value="NZ_CP085009.1"/>
</dbReference>
<keyword evidence="1 3" id="KW-0820">tRNA-binding</keyword>
<protein>
    <submittedName>
        <fullName evidence="5">tRNA-binding protein</fullName>
    </submittedName>
</protein>
<dbReference type="OrthoDB" id="9805455at2"/>
<dbReference type="InterPro" id="IPR033714">
    <property type="entry name" value="tRNA_bind_bactPheRS"/>
</dbReference>
<accession>A0A318U1H0</accession>
<feature type="domain" description="TRNA-binding" evidence="4">
    <location>
        <begin position="90"/>
        <end position="200"/>
    </location>
</feature>
<dbReference type="AlphaFoldDB" id="A0A318U1H0"/>
<dbReference type="SUPFAM" id="SSF50249">
    <property type="entry name" value="Nucleic acid-binding proteins"/>
    <property type="match status" value="1"/>
</dbReference>
<dbReference type="PROSITE" id="PS50886">
    <property type="entry name" value="TRBD"/>
    <property type="match status" value="1"/>
</dbReference>
<evidence type="ECO:0000259" key="4">
    <source>
        <dbReference type="PROSITE" id="PS50886"/>
    </source>
</evidence>
<organism evidence="5 6">
    <name type="scientific">Ureibacillus chungkukjangi</name>
    <dbReference type="NCBI Taxonomy" id="1202712"/>
    <lineage>
        <taxon>Bacteria</taxon>
        <taxon>Bacillati</taxon>
        <taxon>Bacillota</taxon>
        <taxon>Bacilli</taxon>
        <taxon>Bacillales</taxon>
        <taxon>Caryophanaceae</taxon>
        <taxon>Ureibacillus</taxon>
    </lineage>
</organism>
<proteinExistence type="predicted"/>
<name>A0A318U1H0_9BACL</name>
<dbReference type="Pfam" id="PF14794">
    <property type="entry name" value="DUF4479"/>
    <property type="match status" value="1"/>
</dbReference>
<sequence>MIVAYNKPFVGDVLLVQLATEKIVNTEVEKVGDIAILKEQATGEVKAFNIFNASKYIDLEAQGNVEVTPEIVEKIEAALTANDVTLSLDVDFSPKFVIGYVEEKEKHPNADKLNICKVNVGDEVLQIVCGAPNVEAGQKVVVAKIGAVMPSGLVIKDSELRGVASSGMLCSARELAIPNAPSAKGILVLDGDAAVGSPFEIPSNL</sequence>
<evidence type="ECO:0000313" key="5">
    <source>
        <dbReference type="EMBL" id="PYF09088.1"/>
    </source>
</evidence>
<dbReference type="InterPro" id="IPR002547">
    <property type="entry name" value="tRNA-bd_dom"/>
</dbReference>
<evidence type="ECO:0000313" key="6">
    <source>
        <dbReference type="Proteomes" id="UP000247416"/>
    </source>
</evidence>
<keyword evidence="2 3" id="KW-0694">RNA-binding</keyword>
<dbReference type="GO" id="GO:0000049">
    <property type="term" value="F:tRNA binding"/>
    <property type="evidence" value="ECO:0007669"/>
    <property type="project" value="UniProtKB-UniRule"/>
</dbReference>
<gene>
    <name evidence="5" type="ORF">BJ095_101315</name>
</gene>
<dbReference type="InterPro" id="IPR037154">
    <property type="entry name" value="YtpR-like_sf"/>
</dbReference>
<dbReference type="InterPro" id="IPR012340">
    <property type="entry name" value="NA-bd_OB-fold"/>
</dbReference>
<dbReference type="Proteomes" id="UP000247416">
    <property type="component" value="Unassembled WGS sequence"/>
</dbReference>
<dbReference type="Gene3D" id="3.30.1940.10">
    <property type="entry name" value="YtpR-like"/>
    <property type="match status" value="1"/>
</dbReference>
<dbReference type="EMBL" id="QJTJ01000001">
    <property type="protein sequence ID" value="PYF09088.1"/>
    <property type="molecule type" value="Genomic_DNA"/>
</dbReference>
<keyword evidence="6" id="KW-1185">Reference proteome</keyword>
<dbReference type="FunFam" id="2.40.50.140:FF:000045">
    <property type="entry name" value="Phenylalanine--tRNA ligase beta subunit"/>
    <property type="match status" value="1"/>
</dbReference>
<dbReference type="Pfam" id="PF01588">
    <property type="entry name" value="tRNA_bind"/>
    <property type="match status" value="1"/>
</dbReference>
<comment type="caution">
    <text evidence="5">The sequence shown here is derived from an EMBL/GenBank/DDBJ whole genome shotgun (WGS) entry which is preliminary data.</text>
</comment>
<evidence type="ECO:0000256" key="2">
    <source>
        <dbReference type="ARBA" id="ARBA00022884"/>
    </source>
</evidence>
<dbReference type="NCBIfam" id="NF045760">
    <property type="entry name" value="YtpR"/>
    <property type="match status" value="1"/>
</dbReference>